<sequence length="48" mass="5207">MAENPPSSLIYRQAKPHEVANVVAFLASERAAVINGAAIRAEGVRFQR</sequence>
<proteinExistence type="predicted"/>
<name>A0ABX0FFY6_9BURK</name>
<dbReference type="EMBL" id="JAADJT010000001">
    <property type="protein sequence ID" value="NGZ83469.1"/>
    <property type="molecule type" value="Genomic_DNA"/>
</dbReference>
<dbReference type="Proteomes" id="UP000666369">
    <property type="component" value="Unassembled WGS sequence"/>
</dbReference>
<dbReference type="RefSeq" id="WP_166098860.1">
    <property type="nucleotide sequence ID" value="NZ_JAADJT010000001.1"/>
</dbReference>
<reference evidence="2" key="2">
    <citation type="submission" date="2023-07" db="EMBL/GenBank/DDBJ databases">
        <title>Duganella aceri sp. nov., isolated from tree sap.</title>
        <authorList>
            <person name="Kim I.S."/>
        </authorList>
    </citation>
    <scope>NUCLEOTIDE SEQUENCE [LARGE SCALE GENOMIC DNA]</scope>
    <source>
        <strain evidence="2">SAP-35</strain>
    </source>
</reference>
<accession>A0ABX0FFY6</accession>
<dbReference type="SUPFAM" id="SSF51735">
    <property type="entry name" value="NAD(P)-binding Rossmann-fold domains"/>
    <property type="match status" value="1"/>
</dbReference>
<organism evidence="1 2">
    <name type="scientific">Duganella aceris</name>
    <dbReference type="NCBI Taxonomy" id="2703883"/>
    <lineage>
        <taxon>Bacteria</taxon>
        <taxon>Pseudomonadati</taxon>
        <taxon>Pseudomonadota</taxon>
        <taxon>Betaproteobacteria</taxon>
        <taxon>Burkholderiales</taxon>
        <taxon>Oxalobacteraceae</taxon>
        <taxon>Telluria group</taxon>
        <taxon>Duganella</taxon>
    </lineage>
</organism>
<dbReference type="Gene3D" id="3.40.50.720">
    <property type="entry name" value="NAD(P)-binding Rossmann-like Domain"/>
    <property type="match status" value="1"/>
</dbReference>
<reference evidence="1 2" key="1">
    <citation type="submission" date="2020-01" db="EMBL/GenBank/DDBJ databases">
        <authorList>
            <person name="Lee S.D."/>
        </authorList>
    </citation>
    <scope>NUCLEOTIDE SEQUENCE [LARGE SCALE GENOMIC DNA]</scope>
    <source>
        <strain evidence="1 2">SAP-35</strain>
    </source>
</reference>
<evidence type="ECO:0008006" key="3">
    <source>
        <dbReference type="Google" id="ProtNLM"/>
    </source>
</evidence>
<dbReference type="InterPro" id="IPR036291">
    <property type="entry name" value="NAD(P)-bd_dom_sf"/>
</dbReference>
<evidence type="ECO:0000313" key="2">
    <source>
        <dbReference type="Proteomes" id="UP000666369"/>
    </source>
</evidence>
<evidence type="ECO:0000313" key="1">
    <source>
        <dbReference type="EMBL" id="NGZ83469.1"/>
    </source>
</evidence>
<keyword evidence="2" id="KW-1185">Reference proteome</keyword>
<protein>
    <recommendedName>
        <fullName evidence="3">SDR family oxidoreductase</fullName>
    </recommendedName>
</protein>
<gene>
    <name evidence="1" type="ORF">GW587_04225</name>
</gene>
<comment type="caution">
    <text evidence="1">The sequence shown here is derived from an EMBL/GenBank/DDBJ whole genome shotgun (WGS) entry which is preliminary data.</text>
</comment>